<accession>A0ACB8SX44</accession>
<proteinExistence type="predicted"/>
<comment type="caution">
    <text evidence="1">The sequence shown here is derived from an EMBL/GenBank/DDBJ whole genome shotgun (WGS) entry which is preliminary data.</text>
</comment>
<evidence type="ECO:0000313" key="1">
    <source>
        <dbReference type="EMBL" id="KAI0061164.1"/>
    </source>
</evidence>
<organism evidence="1 2">
    <name type="scientific">Artomyces pyxidatus</name>
    <dbReference type="NCBI Taxonomy" id="48021"/>
    <lineage>
        <taxon>Eukaryota</taxon>
        <taxon>Fungi</taxon>
        <taxon>Dikarya</taxon>
        <taxon>Basidiomycota</taxon>
        <taxon>Agaricomycotina</taxon>
        <taxon>Agaricomycetes</taxon>
        <taxon>Russulales</taxon>
        <taxon>Auriscalpiaceae</taxon>
        <taxon>Artomyces</taxon>
    </lineage>
</organism>
<dbReference type="EMBL" id="MU277214">
    <property type="protein sequence ID" value="KAI0061164.1"/>
    <property type="molecule type" value="Genomic_DNA"/>
</dbReference>
<name>A0ACB8SX44_9AGAM</name>
<protein>
    <submittedName>
        <fullName evidence="1">Uncharacterized protein</fullName>
    </submittedName>
</protein>
<reference evidence="1" key="2">
    <citation type="journal article" date="2022" name="New Phytol.">
        <title>Evolutionary transition to the ectomycorrhizal habit in the genomes of a hyperdiverse lineage of mushroom-forming fungi.</title>
        <authorList>
            <person name="Looney B."/>
            <person name="Miyauchi S."/>
            <person name="Morin E."/>
            <person name="Drula E."/>
            <person name="Courty P.E."/>
            <person name="Kohler A."/>
            <person name="Kuo A."/>
            <person name="LaButti K."/>
            <person name="Pangilinan J."/>
            <person name="Lipzen A."/>
            <person name="Riley R."/>
            <person name="Andreopoulos W."/>
            <person name="He G."/>
            <person name="Johnson J."/>
            <person name="Nolan M."/>
            <person name="Tritt A."/>
            <person name="Barry K.W."/>
            <person name="Grigoriev I.V."/>
            <person name="Nagy L.G."/>
            <person name="Hibbett D."/>
            <person name="Henrissat B."/>
            <person name="Matheny P.B."/>
            <person name="Labbe J."/>
            <person name="Martin F.M."/>
        </authorList>
    </citation>
    <scope>NUCLEOTIDE SEQUENCE</scope>
    <source>
        <strain evidence="1">HHB10654</strain>
    </source>
</reference>
<reference evidence="1" key="1">
    <citation type="submission" date="2021-03" db="EMBL/GenBank/DDBJ databases">
        <authorList>
            <consortium name="DOE Joint Genome Institute"/>
            <person name="Ahrendt S."/>
            <person name="Looney B.P."/>
            <person name="Miyauchi S."/>
            <person name="Morin E."/>
            <person name="Drula E."/>
            <person name="Courty P.E."/>
            <person name="Chicoki N."/>
            <person name="Fauchery L."/>
            <person name="Kohler A."/>
            <person name="Kuo A."/>
            <person name="Labutti K."/>
            <person name="Pangilinan J."/>
            <person name="Lipzen A."/>
            <person name="Riley R."/>
            <person name="Andreopoulos W."/>
            <person name="He G."/>
            <person name="Johnson J."/>
            <person name="Barry K.W."/>
            <person name="Grigoriev I.V."/>
            <person name="Nagy L."/>
            <person name="Hibbett D."/>
            <person name="Henrissat B."/>
            <person name="Matheny P.B."/>
            <person name="Labbe J."/>
            <person name="Martin F."/>
        </authorList>
    </citation>
    <scope>NUCLEOTIDE SEQUENCE</scope>
    <source>
        <strain evidence="1">HHB10654</strain>
    </source>
</reference>
<evidence type="ECO:0000313" key="2">
    <source>
        <dbReference type="Proteomes" id="UP000814140"/>
    </source>
</evidence>
<dbReference type="Proteomes" id="UP000814140">
    <property type="component" value="Unassembled WGS sequence"/>
</dbReference>
<sequence length="373" mass="42058">MAASYAAAVVSQQVQVATLALFTYDWLILLGDEVTLVWPSRWTIPKVLFLLSRYLPFIDLSVNLIHCLGITKLSPAACSFTFDFISWSMTLGMALSEVVMILRVHAIYERSKRVLYSLGSLWVILTGTAFFFIYLSTRSQKFLPSSGSTLYGCRPEPSRFSNMTLMVSFASLLLMETVIVVLTLGNAYARWNSRYHSESLGLTFKTLYLDGILFFILLLSFGYLNIFFPLIHINQALEHVFIAPMRAFHGLFSCRMLINIRRIGAKRGMLPKSLRSIDNRLSAVSAVGLPSAHSVVEVENAYRDSQEPLTGGTYRESQQPLTQTGSPYRDSQVPLTGGLYRNSEQRSSLYQHRDSEQFSVGTPTLGQYRMEVR</sequence>
<keyword evidence="2" id="KW-1185">Reference proteome</keyword>
<gene>
    <name evidence="1" type="ORF">BV25DRAFT_1827037</name>
</gene>